<keyword evidence="8" id="KW-1278">Translocase</keyword>
<dbReference type="Gene3D" id="1.20.210.10">
    <property type="entry name" value="Cytochrome c oxidase-like, subunit I domain"/>
    <property type="match status" value="1"/>
</dbReference>
<evidence type="ECO:0000256" key="12">
    <source>
        <dbReference type="ARBA" id="ARBA00023008"/>
    </source>
</evidence>
<comment type="function">
    <text evidence="16">Cytochrome c oxidase is the component of the respiratory chain that catalyzes the reduction of oxygen to water. Subunits 1-3 form the functional core of the enzyme complex. CO I is the catalytic subunit of the enzyme. Electrons originating in cytochrome c are transferred via the copper A center of subunit 2 and heme A of subunit 1 to the bimetallic center formed by heme A3 and copper B.</text>
</comment>
<evidence type="ECO:0000256" key="9">
    <source>
        <dbReference type="ARBA" id="ARBA00022982"/>
    </source>
</evidence>
<organism evidence="18 19">
    <name type="scientific">Thiobacter aerophilum</name>
    <dbReference type="NCBI Taxonomy" id="3121275"/>
    <lineage>
        <taxon>Bacteria</taxon>
        <taxon>Pseudomonadati</taxon>
        <taxon>Pseudomonadota</taxon>
        <taxon>Betaproteobacteria</taxon>
        <taxon>Burkholderiales</taxon>
        <taxon>Thiobacteraceae</taxon>
        <taxon>Thiobacter</taxon>
    </lineage>
</organism>
<comment type="catalytic activity">
    <reaction evidence="14 16">
        <text>4 Fe(II)-[cytochrome c] + O2 + 8 H(+)(in) = 4 Fe(III)-[cytochrome c] + 2 H2O + 4 H(+)(out)</text>
        <dbReference type="Rhea" id="RHEA:11436"/>
        <dbReference type="Rhea" id="RHEA-COMP:10350"/>
        <dbReference type="Rhea" id="RHEA-COMP:14399"/>
        <dbReference type="ChEBI" id="CHEBI:15377"/>
        <dbReference type="ChEBI" id="CHEBI:15378"/>
        <dbReference type="ChEBI" id="CHEBI:15379"/>
        <dbReference type="ChEBI" id="CHEBI:29033"/>
        <dbReference type="ChEBI" id="CHEBI:29034"/>
        <dbReference type="EC" id="7.1.1.9"/>
    </reaction>
</comment>
<feature type="transmembrane region" description="Helical" evidence="16">
    <location>
        <begin position="460"/>
        <end position="483"/>
    </location>
</feature>
<keyword evidence="12 16" id="KW-0186">Copper</keyword>
<keyword evidence="6 15" id="KW-0812">Transmembrane</keyword>
<evidence type="ECO:0000256" key="6">
    <source>
        <dbReference type="ARBA" id="ARBA00022692"/>
    </source>
</evidence>
<feature type="transmembrane region" description="Helical" evidence="16">
    <location>
        <begin position="419"/>
        <end position="440"/>
    </location>
</feature>
<keyword evidence="3 15" id="KW-0813">Transport</keyword>
<protein>
    <recommendedName>
        <fullName evidence="16">Cytochrome c oxidase subunit 1</fullName>
        <ecNumber evidence="16">7.1.1.9</ecNumber>
    </recommendedName>
</protein>
<evidence type="ECO:0000256" key="8">
    <source>
        <dbReference type="ARBA" id="ARBA00022967"/>
    </source>
</evidence>
<evidence type="ECO:0000256" key="7">
    <source>
        <dbReference type="ARBA" id="ARBA00022723"/>
    </source>
</evidence>
<proteinExistence type="inferred from homology"/>
<dbReference type="CDD" id="cd01663">
    <property type="entry name" value="Cyt_c_Oxidase_I"/>
    <property type="match status" value="1"/>
</dbReference>
<feature type="transmembrane region" description="Helical" evidence="16">
    <location>
        <begin position="277"/>
        <end position="299"/>
    </location>
</feature>
<evidence type="ECO:0000313" key="19">
    <source>
        <dbReference type="Proteomes" id="UP001482231"/>
    </source>
</evidence>
<keyword evidence="19" id="KW-1185">Reference proteome</keyword>
<keyword evidence="7 16" id="KW-0479">Metal-binding</keyword>
<dbReference type="Proteomes" id="UP001482231">
    <property type="component" value="Unassembled WGS sequence"/>
</dbReference>
<feature type="transmembrane region" description="Helical" evidence="16">
    <location>
        <begin position="311"/>
        <end position="335"/>
    </location>
</feature>
<comment type="subcellular location">
    <subcellularLocation>
        <location evidence="16">Cell membrane</location>
        <topology evidence="16">Multi-pass membrane protein</topology>
    </subcellularLocation>
    <subcellularLocation>
        <location evidence="1">Membrane</location>
        <topology evidence="1">Multi-pass membrane protein</topology>
    </subcellularLocation>
</comment>
<feature type="transmembrane region" description="Helical" evidence="16">
    <location>
        <begin position="32"/>
        <end position="53"/>
    </location>
</feature>
<dbReference type="NCBIfam" id="TIGR02891">
    <property type="entry name" value="CtaD_CoxA"/>
    <property type="match status" value="1"/>
</dbReference>
<dbReference type="SUPFAM" id="SSF81442">
    <property type="entry name" value="Cytochrome c oxidase subunit I-like"/>
    <property type="match status" value="1"/>
</dbReference>
<dbReference type="EC" id="7.1.1.9" evidence="16"/>
<dbReference type="InterPro" id="IPR036927">
    <property type="entry name" value="Cyt_c_oxase-like_su1_sf"/>
</dbReference>
<dbReference type="InterPro" id="IPR023615">
    <property type="entry name" value="Cyt_c_Oxase_su1_BS"/>
</dbReference>
<dbReference type="InterPro" id="IPR014241">
    <property type="entry name" value="Cyt_c_oxidase_su1_bac"/>
</dbReference>
<comment type="similarity">
    <text evidence="15">Belongs to the heme-copper respiratory oxidase family.</text>
</comment>
<dbReference type="RefSeq" id="WP_347308114.1">
    <property type="nucleotide sequence ID" value="NZ_JBAJEX010000004.1"/>
</dbReference>
<evidence type="ECO:0000256" key="1">
    <source>
        <dbReference type="ARBA" id="ARBA00004141"/>
    </source>
</evidence>
<dbReference type="PROSITE" id="PS50855">
    <property type="entry name" value="COX1"/>
    <property type="match status" value="1"/>
</dbReference>
<keyword evidence="10 16" id="KW-1133">Transmembrane helix</keyword>
<evidence type="ECO:0000256" key="16">
    <source>
        <dbReference type="RuleBase" id="RU363061"/>
    </source>
</evidence>
<dbReference type="EMBL" id="JBAJEX010000004">
    <property type="protein sequence ID" value="MEO1767005.1"/>
    <property type="molecule type" value="Genomic_DNA"/>
</dbReference>
<evidence type="ECO:0000256" key="10">
    <source>
        <dbReference type="ARBA" id="ARBA00022989"/>
    </source>
</evidence>
<evidence type="ECO:0000256" key="2">
    <source>
        <dbReference type="ARBA" id="ARBA00004673"/>
    </source>
</evidence>
<keyword evidence="5 15" id="KW-0679">Respiratory chain</keyword>
<dbReference type="PRINTS" id="PR01165">
    <property type="entry name" value="CYCOXIDASEI"/>
</dbReference>
<dbReference type="PANTHER" id="PTHR10422">
    <property type="entry name" value="CYTOCHROME C OXIDASE SUBUNIT 1"/>
    <property type="match status" value="1"/>
</dbReference>
<dbReference type="PANTHER" id="PTHR10422:SF18">
    <property type="entry name" value="CYTOCHROME C OXIDASE SUBUNIT 1"/>
    <property type="match status" value="1"/>
</dbReference>
<keyword evidence="13 16" id="KW-0472">Membrane</keyword>
<evidence type="ECO:0000256" key="15">
    <source>
        <dbReference type="RuleBase" id="RU000370"/>
    </source>
</evidence>
<feature type="transmembrane region" description="Helical" evidence="16">
    <location>
        <begin position="385"/>
        <end position="407"/>
    </location>
</feature>
<keyword evidence="11 16" id="KW-0408">Iron</keyword>
<comment type="caution">
    <text evidence="18">The sequence shown here is derived from an EMBL/GenBank/DDBJ whole genome shotgun (WGS) entry which is preliminary data.</text>
</comment>
<dbReference type="InterPro" id="IPR033944">
    <property type="entry name" value="Cyt_c_oxase_su1_dom"/>
</dbReference>
<feature type="transmembrane region" description="Helical" evidence="16">
    <location>
        <begin position="115"/>
        <end position="138"/>
    </location>
</feature>
<accession>A0ABV0EEB2</accession>
<evidence type="ECO:0000256" key="11">
    <source>
        <dbReference type="ARBA" id="ARBA00023004"/>
    </source>
</evidence>
<feature type="transmembrane region" description="Helical" evidence="16">
    <location>
        <begin position="347"/>
        <end position="373"/>
    </location>
</feature>
<dbReference type="Pfam" id="PF00115">
    <property type="entry name" value="COX1"/>
    <property type="match status" value="1"/>
</dbReference>
<dbReference type="PROSITE" id="PS00077">
    <property type="entry name" value="COX1_CUB"/>
    <property type="match status" value="1"/>
</dbReference>
<evidence type="ECO:0000256" key="13">
    <source>
        <dbReference type="ARBA" id="ARBA00023136"/>
    </source>
</evidence>
<evidence type="ECO:0000256" key="3">
    <source>
        <dbReference type="ARBA" id="ARBA00022448"/>
    </source>
</evidence>
<evidence type="ECO:0000256" key="14">
    <source>
        <dbReference type="ARBA" id="ARBA00047816"/>
    </source>
</evidence>
<dbReference type="InterPro" id="IPR023616">
    <property type="entry name" value="Cyt_c_oxase-like_su1_dom"/>
</dbReference>
<evidence type="ECO:0000256" key="4">
    <source>
        <dbReference type="ARBA" id="ARBA00022617"/>
    </source>
</evidence>
<comment type="pathway">
    <text evidence="2 16">Energy metabolism; oxidative phosphorylation.</text>
</comment>
<feature type="transmembrane region" description="Helical" evidence="16">
    <location>
        <begin position="194"/>
        <end position="221"/>
    </location>
</feature>
<feature type="transmembrane region" description="Helical" evidence="16">
    <location>
        <begin position="158"/>
        <end position="182"/>
    </location>
</feature>
<feature type="transmembrane region" description="Helical" evidence="16">
    <location>
        <begin position="73"/>
        <end position="94"/>
    </location>
</feature>
<dbReference type="InterPro" id="IPR000883">
    <property type="entry name" value="Cyt_C_Oxase_1"/>
</dbReference>
<reference evidence="18 19" key="1">
    <citation type="submission" date="2024-02" db="EMBL/GenBank/DDBJ databases">
        <title>New thermophilic sulfur-oxidizing bacteria from a hot springs of the Uzon caldera (Kamchatka, Russia).</title>
        <authorList>
            <person name="Dukat A.M."/>
            <person name="Elcheninov A.G."/>
            <person name="Frolov E.N."/>
        </authorList>
    </citation>
    <scope>NUCLEOTIDE SEQUENCE [LARGE SCALE GENOMIC DNA]</scope>
    <source>
        <strain evidence="18 19">AK1</strain>
    </source>
</reference>
<keyword evidence="4 15" id="KW-0349">Heme</keyword>
<keyword evidence="9 15" id="KW-0249">Electron transport</keyword>
<gene>
    <name evidence="18" type="primary">ctaD</name>
    <name evidence="18" type="ORF">V6E02_07260</name>
</gene>
<evidence type="ECO:0000313" key="18">
    <source>
        <dbReference type="EMBL" id="MEO1767005.1"/>
    </source>
</evidence>
<evidence type="ECO:0000256" key="5">
    <source>
        <dbReference type="ARBA" id="ARBA00022660"/>
    </source>
</evidence>
<name>A0ABV0EEB2_9BURK</name>
<sequence length="524" mass="58340">MEATHTHEYGHAHPTGLMRWLTTTNHKDIGTLYLWFSFIMLLTGGVMALLIRAELFQPGLQIVEPEVFNSLTTLHGLIMVFGAIMPAFVGFANWQVPMMIGAPDMAFPRMNNWSFWLLPVAAILLVSQFFVPGGAVAGGWTMYAPLFLQGGIANDMTIFAVHILGISSIMGAINIITTILNMRAPGMTLMKMPLFVWTWLITAYLLIAVMPVLAGAVTMLLTDRHFGTHFFNPAGGGDPVMFQHIFWFFGHPEVYIMILPAFGIISQVIPAFARKPLFGYASMVYATASIAILSFIVWAHHMFTVGMPTSAQLFFMYATMLIAVPTGVKVFNWVATMWRGSMTFETPMLFALGFVALFTIGGFTGLVCAITPVDIQIQDTYYVVAHFHYVLVSGALFAIFAGVYFWLPKWTGHMYDEKLGKLHFWLSAIFFNITFFPMHFLGLAGMQRRVPDYNLQFADWNMVSSIGAFGFGLSQLIFLVVVLKAIKGGVKAEAKPWEGADSLEWTHLPSPAPYHSFETPPVLK</sequence>
<feature type="domain" description="Cytochrome oxidase subunit I profile" evidence="17">
    <location>
        <begin position="20"/>
        <end position="524"/>
    </location>
</feature>
<feature type="transmembrane region" description="Helical" evidence="16">
    <location>
        <begin position="241"/>
        <end position="265"/>
    </location>
</feature>
<keyword evidence="16" id="KW-1003">Cell membrane</keyword>
<evidence type="ECO:0000259" key="17">
    <source>
        <dbReference type="PROSITE" id="PS50855"/>
    </source>
</evidence>